<dbReference type="Gene3D" id="2.60.40.380">
    <property type="entry name" value="Purple acid phosphatase-like, N-terminal"/>
    <property type="match status" value="1"/>
</dbReference>
<feature type="domain" description="Calcineurin-like phosphoesterase" evidence="5">
    <location>
        <begin position="145"/>
        <end position="360"/>
    </location>
</feature>
<evidence type="ECO:0000256" key="3">
    <source>
        <dbReference type="ARBA" id="ARBA00023180"/>
    </source>
</evidence>
<dbReference type="AlphaFoldDB" id="A0A7S1C8N0"/>
<comment type="similarity">
    <text evidence="4">Belongs to the metallophosphoesterase superfamily. Purple acid phosphatase family.</text>
</comment>
<dbReference type="InterPro" id="IPR004843">
    <property type="entry name" value="Calcineurin-like_PHP"/>
</dbReference>
<evidence type="ECO:0000256" key="4">
    <source>
        <dbReference type="RuleBase" id="RU361203"/>
    </source>
</evidence>
<comment type="catalytic activity">
    <reaction evidence="4">
        <text>a phosphate monoester + H2O = an alcohol + phosphate</text>
        <dbReference type="Rhea" id="RHEA:15017"/>
        <dbReference type="ChEBI" id="CHEBI:15377"/>
        <dbReference type="ChEBI" id="CHEBI:30879"/>
        <dbReference type="ChEBI" id="CHEBI:43474"/>
        <dbReference type="ChEBI" id="CHEBI:67140"/>
        <dbReference type="EC" id="3.1.3.2"/>
    </reaction>
</comment>
<keyword evidence="1 4" id="KW-0732">Signal</keyword>
<dbReference type="PANTHER" id="PTHR22953">
    <property type="entry name" value="ACID PHOSPHATASE RELATED"/>
    <property type="match status" value="1"/>
</dbReference>
<dbReference type="Pfam" id="PF00149">
    <property type="entry name" value="Metallophos"/>
    <property type="match status" value="1"/>
</dbReference>
<protein>
    <recommendedName>
        <fullName evidence="4">Purple acid phosphatase</fullName>
        <ecNumber evidence="4">3.1.3.2</ecNumber>
    </recommendedName>
</protein>
<dbReference type="InterPro" id="IPR025733">
    <property type="entry name" value="PAPs_C"/>
</dbReference>
<evidence type="ECO:0000256" key="1">
    <source>
        <dbReference type="ARBA" id="ARBA00022729"/>
    </source>
</evidence>
<feature type="chain" id="PRO_5031592183" description="Purple acid phosphatase" evidence="4">
    <location>
        <begin position="22"/>
        <end position="450"/>
    </location>
</feature>
<accession>A0A7S1C8N0</accession>
<name>A0A7S1C8N0_9STRA</name>
<dbReference type="InterPro" id="IPR039331">
    <property type="entry name" value="PAPs-like"/>
</dbReference>
<feature type="domain" description="Purple acid phosphatase C-terminal" evidence="6">
    <location>
        <begin position="377"/>
        <end position="441"/>
    </location>
</feature>
<dbReference type="EMBL" id="HBFS01006110">
    <property type="protein sequence ID" value="CAD8910918.1"/>
    <property type="molecule type" value="Transcribed_RNA"/>
</dbReference>
<organism evidence="8">
    <name type="scientific">Bicosoecida sp. CB-2014</name>
    <dbReference type="NCBI Taxonomy" id="1486930"/>
    <lineage>
        <taxon>Eukaryota</taxon>
        <taxon>Sar</taxon>
        <taxon>Stramenopiles</taxon>
        <taxon>Bigyra</taxon>
        <taxon>Opalozoa</taxon>
        <taxon>Bicosoecida</taxon>
    </lineage>
</organism>
<evidence type="ECO:0000259" key="5">
    <source>
        <dbReference type="Pfam" id="PF00149"/>
    </source>
</evidence>
<dbReference type="SUPFAM" id="SSF56300">
    <property type="entry name" value="Metallo-dependent phosphatases"/>
    <property type="match status" value="1"/>
</dbReference>
<feature type="domain" description="Purple acid phosphatase N-terminal" evidence="7">
    <location>
        <begin position="32"/>
        <end position="119"/>
    </location>
</feature>
<evidence type="ECO:0000259" key="6">
    <source>
        <dbReference type="Pfam" id="PF14008"/>
    </source>
</evidence>
<dbReference type="GO" id="GO:0003993">
    <property type="term" value="F:acid phosphatase activity"/>
    <property type="evidence" value="ECO:0007669"/>
    <property type="project" value="UniProtKB-EC"/>
</dbReference>
<evidence type="ECO:0000313" key="8">
    <source>
        <dbReference type="EMBL" id="CAD8910918.1"/>
    </source>
</evidence>
<dbReference type="EC" id="3.1.3.2" evidence="4"/>
<dbReference type="CDD" id="cd00839">
    <property type="entry name" value="MPP_PAPs"/>
    <property type="match status" value="1"/>
</dbReference>
<dbReference type="PANTHER" id="PTHR22953:SF153">
    <property type="entry name" value="PURPLE ACID PHOSPHATASE"/>
    <property type="match status" value="1"/>
</dbReference>
<keyword evidence="2 4" id="KW-0378">Hydrolase</keyword>
<dbReference type="Pfam" id="PF16656">
    <property type="entry name" value="Pur_ac_phosph_N"/>
    <property type="match status" value="1"/>
</dbReference>
<reference evidence="8" key="1">
    <citation type="submission" date="2021-01" db="EMBL/GenBank/DDBJ databases">
        <authorList>
            <person name="Corre E."/>
            <person name="Pelletier E."/>
            <person name="Niang G."/>
            <person name="Scheremetjew M."/>
            <person name="Finn R."/>
            <person name="Kale V."/>
            <person name="Holt S."/>
            <person name="Cochrane G."/>
            <person name="Meng A."/>
            <person name="Brown T."/>
            <person name="Cohen L."/>
        </authorList>
    </citation>
    <scope>NUCLEOTIDE SEQUENCE</scope>
    <source>
        <strain evidence="8">Ms1</strain>
    </source>
</reference>
<dbReference type="InterPro" id="IPR008963">
    <property type="entry name" value="Purple_acid_Pase-like_N"/>
</dbReference>
<dbReference type="InterPro" id="IPR029052">
    <property type="entry name" value="Metallo-depent_PP-like"/>
</dbReference>
<keyword evidence="3" id="KW-0325">Glycoprotein</keyword>
<sequence>MAAPALRFLAAAALTVALAGASSPSDPVPNTPEQVHLALGHSPSEFTVSWLTPRAADSTVSYGTSPGALSATATGNSTSYHTYSVPRDTHYFVNYTSGVLHHVTLTGLKPSTTYYYALPGRPVDPSMSFTTMPADGDTAAISFSIVGDLGQTSFSQETLDHMMQETDSSVIIHAGDMSYADCLGERWDSWFRMTEVLAKRKPWMVVAGNHELEPDGTGKVSSALKHRYKMPEVKPGVDTSAIFQHAGAAGHDCTPSSIVNGYDWGNSFYAMTVGSTRWLMMNSYSATNATSAQYSWVKEELAAVNRSVTPWVFAVWHGPWYNSNDAHHDEFATVDMRRSMETLIVEGGVDAVFSGHVHAYERTFPVAYNKTMPAGQAPTYLVIGDGGNREGEAPYPSTPPPSWSAYRDGNTYGHGRLVVENATHAQWEWHRNPDSEWKVADRVYLVRPAA</sequence>
<dbReference type="GO" id="GO:0046872">
    <property type="term" value="F:metal ion binding"/>
    <property type="evidence" value="ECO:0007669"/>
    <property type="project" value="InterPro"/>
</dbReference>
<feature type="signal peptide" evidence="4">
    <location>
        <begin position="1"/>
        <end position="21"/>
    </location>
</feature>
<gene>
    <name evidence="8" type="ORF">BSP0115_LOCUS4123</name>
</gene>
<dbReference type="Pfam" id="PF14008">
    <property type="entry name" value="Metallophos_C"/>
    <property type="match status" value="1"/>
</dbReference>
<dbReference type="InterPro" id="IPR015914">
    <property type="entry name" value="PAPs_N"/>
</dbReference>
<evidence type="ECO:0000256" key="2">
    <source>
        <dbReference type="ARBA" id="ARBA00022801"/>
    </source>
</evidence>
<evidence type="ECO:0000259" key="7">
    <source>
        <dbReference type="Pfam" id="PF16656"/>
    </source>
</evidence>
<dbReference type="Gene3D" id="3.60.21.10">
    <property type="match status" value="1"/>
</dbReference>
<dbReference type="InterPro" id="IPR041792">
    <property type="entry name" value="MPP_PAP"/>
</dbReference>
<proteinExistence type="inferred from homology"/>
<dbReference type="SUPFAM" id="SSF49363">
    <property type="entry name" value="Purple acid phosphatase, N-terminal domain"/>
    <property type="match status" value="1"/>
</dbReference>